<protein>
    <submittedName>
        <fullName evidence="1">Uncharacterized protein</fullName>
    </submittedName>
</protein>
<dbReference type="Proteomes" id="UP000366872">
    <property type="component" value="Unassembled WGS sequence"/>
</dbReference>
<dbReference type="EMBL" id="CAAHFG010000004">
    <property type="protein sequence ID" value="VGO17206.1"/>
    <property type="molecule type" value="Genomic_DNA"/>
</dbReference>
<evidence type="ECO:0000313" key="1">
    <source>
        <dbReference type="EMBL" id="VGO17206.1"/>
    </source>
</evidence>
<evidence type="ECO:0000313" key="2">
    <source>
        <dbReference type="Proteomes" id="UP000366872"/>
    </source>
</evidence>
<reference evidence="1 2" key="1">
    <citation type="submission" date="2019-04" db="EMBL/GenBank/DDBJ databases">
        <authorList>
            <person name="Van Vliet M D."/>
        </authorList>
    </citation>
    <scope>NUCLEOTIDE SEQUENCE [LARGE SCALE GENOMIC DNA]</scope>
    <source>
        <strain evidence="1 2">F1</strain>
    </source>
</reference>
<sequence length="409" mass="47896">MQTPSDWIKVRRLLWDDDEYILLADTVYEKKPMRLARKITVQPKKQFCIGNSFSAGSTRRRDNIVRLHTWVIEHDEKMPITHQRDMWRLDDTPHTLRVFSGGKSIHTYIRLEEDVDSITWERIARDLLLIFPKADPKPLTNRISFSRLPFGVRSDGDQRTDQKVEATNSRIPLKTLTDWIARQDVIKERQCHRDREESSFRGTTRGENEGACQAWHELKTTSPEIARLYKKLIAHRVSAEQGRRNTELVALVTFAFDSVCEEVAMSFAELFYRLHANVFEDTLERHMKDARAHYNGMMRSYPERLSERERSFYDNRDEREQTFFRICRGLSLCECSEGRTLGIPQTYTGYRMGLDTQQVARLIEKFISAGILRRIQPGTRHHTDRNGNLIRGKAAVYEWILSHPAPSEP</sequence>
<name>A0A6C2UDB5_PONDE</name>
<gene>
    <name evidence="1" type="ORF">PDESU_05802</name>
</gene>
<keyword evidence="2" id="KW-1185">Reference proteome</keyword>
<organism evidence="1 2">
    <name type="scientific">Pontiella desulfatans</name>
    <dbReference type="NCBI Taxonomy" id="2750659"/>
    <lineage>
        <taxon>Bacteria</taxon>
        <taxon>Pseudomonadati</taxon>
        <taxon>Kiritimatiellota</taxon>
        <taxon>Kiritimatiellia</taxon>
        <taxon>Kiritimatiellales</taxon>
        <taxon>Pontiellaceae</taxon>
        <taxon>Pontiella</taxon>
    </lineage>
</organism>
<accession>A0A6C2UDB5</accession>
<dbReference type="RefSeq" id="WP_136082694.1">
    <property type="nucleotide sequence ID" value="NZ_CAAHFG010000004.1"/>
</dbReference>
<dbReference type="AlphaFoldDB" id="A0A6C2UDB5"/>
<proteinExistence type="predicted"/>